<dbReference type="GO" id="GO:0008083">
    <property type="term" value="F:growth factor activity"/>
    <property type="evidence" value="ECO:0007669"/>
    <property type="project" value="UniProtKB-KW"/>
</dbReference>
<keyword evidence="3" id="KW-0217">Developmental protein</keyword>
<evidence type="ECO:0000256" key="1">
    <source>
        <dbReference type="ARBA" id="ARBA00004613"/>
    </source>
</evidence>
<protein>
    <recommendedName>
        <fullName evidence="12">TGF-beta family profile domain-containing protein</fullName>
    </recommendedName>
</protein>
<evidence type="ECO:0000256" key="8">
    <source>
        <dbReference type="ARBA" id="ARBA00023157"/>
    </source>
</evidence>
<evidence type="ECO:0000256" key="11">
    <source>
        <dbReference type="SAM" id="SignalP"/>
    </source>
</evidence>
<keyword evidence="14" id="KW-1185">Reference proteome</keyword>
<keyword evidence="8" id="KW-1015">Disulfide bond</keyword>
<evidence type="ECO:0000256" key="9">
    <source>
        <dbReference type="ARBA" id="ARBA00023180"/>
    </source>
</evidence>
<reference evidence="13" key="1">
    <citation type="thesis" date="2020" institute="ProQuest LLC" country="789 East Eisenhower Parkway, Ann Arbor, MI, USA">
        <title>Comparative Genomics and Chromosome Evolution.</title>
        <authorList>
            <person name="Mudd A.B."/>
        </authorList>
    </citation>
    <scope>NUCLEOTIDE SEQUENCE</scope>
    <source>
        <strain evidence="13">237g6f4</strain>
        <tissue evidence="13">Blood</tissue>
    </source>
</reference>
<evidence type="ECO:0000256" key="4">
    <source>
        <dbReference type="ARBA" id="ARBA00022525"/>
    </source>
</evidence>
<dbReference type="InterPro" id="IPR001839">
    <property type="entry name" value="TGF-b_C"/>
</dbReference>
<evidence type="ECO:0000256" key="6">
    <source>
        <dbReference type="ARBA" id="ARBA00022729"/>
    </source>
</evidence>
<gene>
    <name evidence="13" type="ORF">GDO81_009109</name>
</gene>
<dbReference type="EMBL" id="WNYA01000004">
    <property type="protein sequence ID" value="KAG8574256.1"/>
    <property type="molecule type" value="Genomic_DNA"/>
</dbReference>
<evidence type="ECO:0000256" key="2">
    <source>
        <dbReference type="ARBA" id="ARBA00006656"/>
    </source>
</evidence>
<evidence type="ECO:0000256" key="10">
    <source>
        <dbReference type="RuleBase" id="RU000354"/>
    </source>
</evidence>
<dbReference type="Proteomes" id="UP000824782">
    <property type="component" value="Unassembled WGS sequence"/>
</dbReference>
<dbReference type="InterPro" id="IPR017948">
    <property type="entry name" value="TGFb_CS"/>
</dbReference>
<dbReference type="PANTHER" id="PTHR11848">
    <property type="entry name" value="TGF-BETA FAMILY"/>
    <property type="match status" value="1"/>
</dbReference>
<comment type="subcellular location">
    <subcellularLocation>
        <location evidence="1">Secreted</location>
    </subcellularLocation>
</comment>
<dbReference type="GO" id="GO:0005125">
    <property type="term" value="F:cytokine activity"/>
    <property type="evidence" value="ECO:0007669"/>
    <property type="project" value="TreeGrafter"/>
</dbReference>
<dbReference type="PROSITE" id="PS00250">
    <property type="entry name" value="TGF_BETA_1"/>
    <property type="match status" value="1"/>
</dbReference>
<keyword evidence="4" id="KW-0964">Secreted</keyword>
<feature type="domain" description="TGF-beta family profile" evidence="12">
    <location>
        <begin position="250"/>
        <end position="376"/>
    </location>
</feature>
<dbReference type="InterPro" id="IPR029034">
    <property type="entry name" value="Cystine-knot_cytokine"/>
</dbReference>
<dbReference type="GO" id="GO:0007369">
    <property type="term" value="P:gastrulation"/>
    <property type="evidence" value="ECO:0007669"/>
    <property type="project" value="UniProtKB-ARBA"/>
</dbReference>
<dbReference type="FunFam" id="2.10.90.10:FF:000026">
    <property type="entry name" value="Nodal homolog 3-A"/>
    <property type="match status" value="1"/>
</dbReference>
<keyword evidence="7 10" id="KW-0339">Growth factor</keyword>
<dbReference type="PANTHER" id="PTHR11848:SF159">
    <property type="entry name" value="NODAL HOMOLOG"/>
    <property type="match status" value="1"/>
</dbReference>
<evidence type="ECO:0000256" key="7">
    <source>
        <dbReference type="ARBA" id="ARBA00023030"/>
    </source>
</evidence>
<evidence type="ECO:0000256" key="5">
    <source>
        <dbReference type="ARBA" id="ARBA00022685"/>
    </source>
</evidence>
<dbReference type="SMART" id="SM00204">
    <property type="entry name" value="TGFB"/>
    <property type="match status" value="1"/>
</dbReference>
<feature type="chain" id="PRO_5043731258" description="TGF-beta family profile domain-containing protein" evidence="11">
    <location>
        <begin position="23"/>
        <end position="376"/>
    </location>
</feature>
<dbReference type="InterPro" id="IPR015615">
    <property type="entry name" value="TGF-beta-rel"/>
</dbReference>
<comment type="similarity">
    <text evidence="2 10">Belongs to the TGF-beta family.</text>
</comment>
<dbReference type="CDD" id="cd13759">
    <property type="entry name" value="TGF_beta_NODAL"/>
    <property type="match status" value="1"/>
</dbReference>
<dbReference type="AlphaFoldDB" id="A0AAV7BNM7"/>
<dbReference type="GO" id="GO:0005615">
    <property type="term" value="C:extracellular space"/>
    <property type="evidence" value="ECO:0007669"/>
    <property type="project" value="TreeGrafter"/>
</dbReference>
<accession>A0AAV7BNM7</accession>
<dbReference type="GO" id="GO:0009888">
    <property type="term" value="P:tissue development"/>
    <property type="evidence" value="ECO:0007669"/>
    <property type="project" value="UniProtKB-ARBA"/>
</dbReference>
<keyword evidence="5" id="KW-0165">Cleavage on pair of basic residues</keyword>
<evidence type="ECO:0000313" key="14">
    <source>
        <dbReference type="Proteomes" id="UP000824782"/>
    </source>
</evidence>
<feature type="signal peptide" evidence="11">
    <location>
        <begin position="1"/>
        <end position="22"/>
    </location>
</feature>
<comment type="caution">
    <text evidence="13">The sequence shown here is derived from an EMBL/GenBank/DDBJ whole genome shotgun (WGS) entry which is preliminary data.</text>
</comment>
<sequence>MSWRTSIFNFTIISMVLEMSSSLAVKQMRIPLQHSNLDLKASSSLHARTHSQNMKHSPFMMQLYQTLIMGNTTDLSSLEHTVLQNSDTILSLTAKSCSNLTNTWVLSFDMSSITSNNEIRLAELRINLAIPEKIHDVTLNIYHSKEGEGKSFLGSIKVDLRSKSGSTLKTINITRMMQPYFHQGHTSYNKEDTMDGQVNSCTDVSTDKVVLVVFTKDNPSTNLQGYPNLIQTVESSKYVMTPLSGTRRLRKGRNLKHGMIIANFHPKPIEDGRPLCRRVDMIVDFEKIGWGDQIIYPKKFNAYRCEGACPIPLSEMFKPTNHAYIKSLVKFYNSDRVDCSSCVPVKMRPLSMLMYEGGKVVMKYHEDMIVEECGCQ</sequence>
<dbReference type="PROSITE" id="PS51362">
    <property type="entry name" value="TGF_BETA_2"/>
    <property type="match status" value="1"/>
</dbReference>
<dbReference type="Gene3D" id="2.10.90.10">
    <property type="entry name" value="Cystine-knot cytokines"/>
    <property type="match status" value="1"/>
</dbReference>
<keyword evidence="6 11" id="KW-0732">Signal</keyword>
<evidence type="ECO:0000313" key="13">
    <source>
        <dbReference type="EMBL" id="KAG8574256.1"/>
    </source>
</evidence>
<evidence type="ECO:0000259" key="12">
    <source>
        <dbReference type="PROSITE" id="PS51362"/>
    </source>
</evidence>
<keyword evidence="9" id="KW-0325">Glycoprotein</keyword>
<dbReference type="Pfam" id="PF00019">
    <property type="entry name" value="TGF_beta"/>
    <property type="match status" value="1"/>
</dbReference>
<evidence type="ECO:0000256" key="3">
    <source>
        <dbReference type="ARBA" id="ARBA00022473"/>
    </source>
</evidence>
<name>A0AAV7BNM7_ENGPU</name>
<organism evidence="13 14">
    <name type="scientific">Engystomops pustulosus</name>
    <name type="common">Tungara frog</name>
    <name type="synonym">Physalaemus pustulosus</name>
    <dbReference type="NCBI Taxonomy" id="76066"/>
    <lineage>
        <taxon>Eukaryota</taxon>
        <taxon>Metazoa</taxon>
        <taxon>Chordata</taxon>
        <taxon>Craniata</taxon>
        <taxon>Vertebrata</taxon>
        <taxon>Euteleostomi</taxon>
        <taxon>Amphibia</taxon>
        <taxon>Batrachia</taxon>
        <taxon>Anura</taxon>
        <taxon>Neobatrachia</taxon>
        <taxon>Hyloidea</taxon>
        <taxon>Leptodactylidae</taxon>
        <taxon>Leiuperinae</taxon>
        <taxon>Engystomops</taxon>
    </lineage>
</organism>
<dbReference type="Gene3D" id="2.60.120.970">
    <property type="match status" value="1"/>
</dbReference>
<dbReference type="SUPFAM" id="SSF57501">
    <property type="entry name" value="Cystine-knot cytokines"/>
    <property type="match status" value="1"/>
</dbReference>
<proteinExistence type="inferred from homology"/>